<organism evidence="4 5">
    <name type="scientific">Pseudoalteromonas luteoviolacea NCIMB 1942</name>
    <dbReference type="NCBI Taxonomy" id="1365253"/>
    <lineage>
        <taxon>Bacteria</taxon>
        <taxon>Pseudomonadati</taxon>
        <taxon>Pseudomonadota</taxon>
        <taxon>Gammaproteobacteria</taxon>
        <taxon>Alteromonadales</taxon>
        <taxon>Pseudoalteromonadaceae</taxon>
        <taxon>Pseudoalteromonas</taxon>
    </lineage>
</organism>
<keyword evidence="2" id="KW-1133">Transmembrane helix</keyword>
<dbReference type="PANTHER" id="PTHR41542:SF1">
    <property type="entry name" value="BLL5807 PROTEIN"/>
    <property type="match status" value="1"/>
</dbReference>
<dbReference type="AlphaFoldDB" id="A0A167A0I7"/>
<sequence>MKQFFVLLTIVSMLFATAFDAEARKKFGGKKKGKTHQTSTVQQKKQVDTKSLAAQQGAKKKSSKKGIMAGVLGGLLAGGLIAAMLGDDFEGFQFLEMILLAVAAFVLFKVIKSFMSKKQQPQMAGAPNNFGQQSQSQPFSQPQQFQANQNAGGFGAQQEVPFNLPRDFDVNGFLQGARSHYQTIQTAWNKKDYATMAEYLSPELVEEFRQEREQQGDVETEVMFVDAELARADVTADKWEISVMFRGKYRDLGDMQEEPIHEAWHLERKTQGDAPWLIVGVEDLVDS</sequence>
<gene>
    <name evidence="4" type="ORF">N482_15400</name>
</gene>
<dbReference type="PATRIC" id="fig|1365253.3.peg.3807"/>
<dbReference type="Gene3D" id="3.10.450.240">
    <property type="match status" value="1"/>
</dbReference>
<name>A0A167A0I7_9GAMM</name>
<dbReference type="PANTHER" id="PTHR41542">
    <property type="entry name" value="BLL5807 PROTEIN"/>
    <property type="match status" value="1"/>
</dbReference>
<dbReference type="InterPro" id="IPR007379">
    <property type="entry name" value="Tim44-like_dom"/>
</dbReference>
<accession>A0A167A0I7</accession>
<dbReference type="InterPro" id="IPR032710">
    <property type="entry name" value="NTF2-like_dom_sf"/>
</dbReference>
<dbReference type="SUPFAM" id="SSF54427">
    <property type="entry name" value="NTF2-like"/>
    <property type="match status" value="1"/>
</dbReference>
<comment type="caution">
    <text evidence="4">The sequence shown here is derived from an EMBL/GenBank/DDBJ whole genome shotgun (WGS) entry which is preliminary data.</text>
</comment>
<dbReference type="OrthoDB" id="5298777at2"/>
<feature type="domain" description="Tim44-like" evidence="3">
    <location>
        <begin position="156"/>
        <end position="283"/>
    </location>
</feature>
<feature type="transmembrane region" description="Helical" evidence="2">
    <location>
        <begin position="6"/>
        <end position="23"/>
    </location>
</feature>
<evidence type="ECO:0000313" key="4">
    <source>
        <dbReference type="EMBL" id="KZN44862.1"/>
    </source>
</evidence>
<evidence type="ECO:0000313" key="5">
    <source>
        <dbReference type="Proteomes" id="UP000076587"/>
    </source>
</evidence>
<dbReference type="SMART" id="SM00978">
    <property type="entry name" value="Tim44"/>
    <property type="match status" value="1"/>
</dbReference>
<dbReference type="Proteomes" id="UP000076587">
    <property type="component" value="Unassembled WGS sequence"/>
</dbReference>
<feature type="region of interest" description="Disordered" evidence="1">
    <location>
        <begin position="121"/>
        <end position="147"/>
    </location>
</feature>
<proteinExistence type="predicted"/>
<reference evidence="4 5" key="1">
    <citation type="submission" date="2013-07" db="EMBL/GenBank/DDBJ databases">
        <title>Comparative Genomic and Metabolomic Analysis of Twelve Strains of Pseudoalteromonas luteoviolacea.</title>
        <authorList>
            <person name="Vynne N.G."/>
            <person name="Mansson M."/>
            <person name="Gram L."/>
        </authorList>
    </citation>
    <scope>NUCLEOTIDE SEQUENCE [LARGE SCALE GENOMIC DNA]</scope>
    <source>
        <strain evidence="4 5">NCIMB 1942</strain>
    </source>
</reference>
<protein>
    <recommendedName>
        <fullName evidence="3">Tim44-like domain-containing protein</fullName>
    </recommendedName>
</protein>
<evidence type="ECO:0000256" key="1">
    <source>
        <dbReference type="SAM" id="MobiDB-lite"/>
    </source>
</evidence>
<dbReference type="Pfam" id="PF04280">
    <property type="entry name" value="Tim44"/>
    <property type="match status" value="1"/>
</dbReference>
<keyword evidence="2" id="KW-0812">Transmembrane</keyword>
<keyword evidence="2" id="KW-0472">Membrane</keyword>
<feature type="transmembrane region" description="Helical" evidence="2">
    <location>
        <begin position="92"/>
        <end position="111"/>
    </location>
</feature>
<evidence type="ECO:0000256" key="2">
    <source>
        <dbReference type="SAM" id="Phobius"/>
    </source>
</evidence>
<feature type="compositionally biased region" description="Low complexity" evidence="1">
    <location>
        <begin position="127"/>
        <end position="147"/>
    </location>
</feature>
<evidence type="ECO:0000259" key="3">
    <source>
        <dbReference type="SMART" id="SM00978"/>
    </source>
</evidence>
<feature type="transmembrane region" description="Helical" evidence="2">
    <location>
        <begin position="66"/>
        <end position="86"/>
    </location>
</feature>
<feature type="region of interest" description="Disordered" evidence="1">
    <location>
        <begin position="30"/>
        <end position="58"/>
    </location>
</feature>
<dbReference type="RefSeq" id="WP_063378232.1">
    <property type="nucleotide sequence ID" value="NZ_AUXT01000184.1"/>
</dbReference>
<dbReference type="EMBL" id="AUXT01000184">
    <property type="protein sequence ID" value="KZN44862.1"/>
    <property type="molecule type" value="Genomic_DNA"/>
</dbReference>